<protein>
    <submittedName>
        <fullName evidence="2">Acyl-CoA synthetase domain protein</fullName>
        <ecNumber evidence="2">2.3.1.86</ecNumber>
    </submittedName>
</protein>
<name>X8AFJ6_MYCXE</name>
<dbReference type="GO" id="GO:0004321">
    <property type="term" value="F:fatty-acyl-CoA synthase activity"/>
    <property type="evidence" value="ECO:0007669"/>
    <property type="project" value="UniProtKB-EC"/>
</dbReference>
<dbReference type="PATRIC" id="fig|1299334.3.peg.6214"/>
<sequence length="42" mass="4229">MPAIDLKSDFLASGSPWNARSAGTTSPTSSTPRALPAGPRAS</sequence>
<evidence type="ECO:0000313" key="2">
    <source>
        <dbReference type="EMBL" id="EUA30279.1"/>
    </source>
</evidence>
<feature type="compositionally biased region" description="Low complexity" evidence="1">
    <location>
        <begin position="19"/>
        <end position="42"/>
    </location>
</feature>
<comment type="caution">
    <text evidence="2">The sequence shown here is derived from an EMBL/GenBank/DDBJ whole genome shotgun (WGS) entry which is preliminary data.</text>
</comment>
<evidence type="ECO:0000256" key="1">
    <source>
        <dbReference type="SAM" id="MobiDB-lite"/>
    </source>
</evidence>
<dbReference type="AlphaFoldDB" id="X8AFJ6"/>
<keyword evidence="2" id="KW-0012">Acyltransferase</keyword>
<reference evidence="2" key="1">
    <citation type="submission" date="2014-01" db="EMBL/GenBank/DDBJ databases">
        <authorList>
            <person name="Brown-Elliot B."/>
            <person name="Wallace R."/>
            <person name="Lenaerts A."/>
            <person name="Ordway D."/>
            <person name="DeGroote M.A."/>
            <person name="Parker T."/>
            <person name="Sizemore C."/>
            <person name="Tallon L.J."/>
            <person name="Sadzewicz L.K."/>
            <person name="Sengamalay N."/>
            <person name="Fraser C.M."/>
            <person name="Hine E."/>
            <person name="Shefchek K.A."/>
            <person name="Das S.P."/>
            <person name="Tettelin H."/>
        </authorList>
    </citation>
    <scope>NUCLEOTIDE SEQUENCE [LARGE SCALE GENOMIC DNA]</scope>
    <source>
        <strain evidence="2">4042</strain>
    </source>
</reference>
<dbReference type="EC" id="2.3.1.86" evidence="2"/>
<dbReference type="EMBL" id="JAOB01000060">
    <property type="protein sequence ID" value="EUA30279.1"/>
    <property type="molecule type" value="Genomic_DNA"/>
</dbReference>
<organism evidence="2">
    <name type="scientific">Mycobacterium xenopi 4042</name>
    <dbReference type="NCBI Taxonomy" id="1299334"/>
    <lineage>
        <taxon>Bacteria</taxon>
        <taxon>Bacillati</taxon>
        <taxon>Actinomycetota</taxon>
        <taxon>Actinomycetes</taxon>
        <taxon>Mycobacteriales</taxon>
        <taxon>Mycobacteriaceae</taxon>
        <taxon>Mycobacterium</taxon>
    </lineage>
</organism>
<keyword evidence="2" id="KW-0808">Transferase</keyword>
<accession>X8AFJ6</accession>
<proteinExistence type="predicted"/>
<gene>
    <name evidence="2" type="primary">fadD3_2</name>
    <name evidence="2" type="ORF">I553_4536</name>
</gene>
<feature type="region of interest" description="Disordered" evidence="1">
    <location>
        <begin position="11"/>
        <end position="42"/>
    </location>
</feature>